<protein>
    <recommendedName>
        <fullName evidence="6">Probable membrane transporter protein</fullName>
    </recommendedName>
</protein>
<proteinExistence type="inferred from homology"/>
<feature type="transmembrane region" description="Helical" evidence="6">
    <location>
        <begin position="199"/>
        <end position="220"/>
    </location>
</feature>
<feature type="transmembrane region" description="Helical" evidence="6">
    <location>
        <begin position="174"/>
        <end position="193"/>
    </location>
</feature>
<feature type="transmembrane region" description="Helical" evidence="6">
    <location>
        <begin position="95"/>
        <end position="113"/>
    </location>
</feature>
<comment type="similarity">
    <text evidence="2 6">Belongs to the 4-toluene sulfonate uptake permease (TSUP) (TC 2.A.102) family.</text>
</comment>
<keyword evidence="8" id="KW-1185">Reference proteome</keyword>
<keyword evidence="4 6" id="KW-1133">Transmembrane helix</keyword>
<sequence length="253" mass="24205">MLSALLFGLVIGLILGMVGGGGAVLAVPALVYAVGLDVHAATTASLAVVAAGAATGAIGQARRGAVCWTSAAWFAVAAAGGSILGTIANRAMGGAALLLLFSGVMLLAARATWQRAGSPACGVGGCPQARARVLLPAGLLVGALTGLVGVGGGFVVVPALAIGLSFGMREAMGTSMVIVAIVSLCGLFAHLAAGSHLDVPIAAAMGGAAVAGALLGPRFADRFSTRVLGQGFAVLVVLVALGVAGATVAGVSV</sequence>
<feature type="transmembrane region" description="Helical" evidence="6">
    <location>
        <begin position="232"/>
        <end position="251"/>
    </location>
</feature>
<dbReference type="RefSeq" id="WP_254569752.1">
    <property type="nucleotide sequence ID" value="NZ_CP098502.1"/>
</dbReference>
<evidence type="ECO:0000256" key="5">
    <source>
        <dbReference type="ARBA" id="ARBA00023136"/>
    </source>
</evidence>
<name>A0ABY5DQE3_9ACTN</name>
<feature type="transmembrane region" description="Helical" evidence="6">
    <location>
        <begin position="133"/>
        <end position="162"/>
    </location>
</feature>
<dbReference type="PANTHER" id="PTHR43701:SF2">
    <property type="entry name" value="MEMBRANE TRANSPORTER PROTEIN YJNA-RELATED"/>
    <property type="match status" value="1"/>
</dbReference>
<evidence type="ECO:0000256" key="4">
    <source>
        <dbReference type="ARBA" id="ARBA00022989"/>
    </source>
</evidence>
<dbReference type="PANTHER" id="PTHR43701">
    <property type="entry name" value="MEMBRANE TRANSPORTER PROTEIN MJ0441-RELATED"/>
    <property type="match status" value="1"/>
</dbReference>
<evidence type="ECO:0000256" key="6">
    <source>
        <dbReference type="RuleBase" id="RU363041"/>
    </source>
</evidence>
<evidence type="ECO:0000313" key="7">
    <source>
        <dbReference type="EMBL" id="UTI63017.1"/>
    </source>
</evidence>
<keyword evidence="3 6" id="KW-0812">Transmembrane</keyword>
<gene>
    <name evidence="7" type="ORF">NBH00_16825</name>
</gene>
<evidence type="ECO:0000256" key="2">
    <source>
        <dbReference type="ARBA" id="ARBA00009142"/>
    </source>
</evidence>
<feature type="transmembrane region" description="Helical" evidence="6">
    <location>
        <begin position="71"/>
        <end position="88"/>
    </location>
</feature>
<evidence type="ECO:0000256" key="3">
    <source>
        <dbReference type="ARBA" id="ARBA00022692"/>
    </source>
</evidence>
<evidence type="ECO:0000313" key="8">
    <source>
        <dbReference type="Proteomes" id="UP001056035"/>
    </source>
</evidence>
<evidence type="ECO:0000256" key="1">
    <source>
        <dbReference type="ARBA" id="ARBA00004141"/>
    </source>
</evidence>
<keyword evidence="6" id="KW-1003">Cell membrane</keyword>
<accession>A0ABY5DQE3</accession>
<dbReference type="Proteomes" id="UP001056035">
    <property type="component" value="Chromosome"/>
</dbReference>
<comment type="subcellular location">
    <subcellularLocation>
        <location evidence="6">Cell membrane</location>
        <topology evidence="6">Multi-pass membrane protein</topology>
    </subcellularLocation>
    <subcellularLocation>
        <location evidence="1">Membrane</location>
        <topology evidence="1">Multi-pass membrane protein</topology>
    </subcellularLocation>
</comment>
<dbReference type="InterPro" id="IPR051598">
    <property type="entry name" value="TSUP/Inactive_protease-like"/>
</dbReference>
<dbReference type="InterPro" id="IPR002781">
    <property type="entry name" value="TM_pro_TauE-like"/>
</dbReference>
<reference evidence="7 8" key="1">
    <citation type="submission" date="2022-06" db="EMBL/GenBank/DDBJ databases">
        <title>Paraconexibacter antarcticus.</title>
        <authorList>
            <person name="Kim C.S."/>
        </authorList>
    </citation>
    <scope>NUCLEOTIDE SEQUENCE [LARGE SCALE GENOMIC DNA]</scope>
    <source>
        <strain evidence="7 8">02-257</strain>
    </source>
</reference>
<dbReference type="EMBL" id="CP098502">
    <property type="protein sequence ID" value="UTI63017.1"/>
    <property type="molecule type" value="Genomic_DNA"/>
</dbReference>
<keyword evidence="5 6" id="KW-0472">Membrane</keyword>
<dbReference type="Pfam" id="PF01925">
    <property type="entry name" value="TauE"/>
    <property type="match status" value="1"/>
</dbReference>
<organism evidence="7 8">
    <name type="scientific">Paraconexibacter antarcticus</name>
    <dbReference type="NCBI Taxonomy" id="2949664"/>
    <lineage>
        <taxon>Bacteria</taxon>
        <taxon>Bacillati</taxon>
        <taxon>Actinomycetota</taxon>
        <taxon>Thermoleophilia</taxon>
        <taxon>Solirubrobacterales</taxon>
        <taxon>Paraconexibacteraceae</taxon>
        <taxon>Paraconexibacter</taxon>
    </lineage>
</organism>